<reference evidence="2 3" key="1">
    <citation type="journal article" date="2024" name="Nat. Commun.">
        <title>Phylogenomics reveals the evolutionary origins of lichenization in chlorophyte algae.</title>
        <authorList>
            <person name="Puginier C."/>
            <person name="Libourel C."/>
            <person name="Otte J."/>
            <person name="Skaloud P."/>
            <person name="Haon M."/>
            <person name="Grisel S."/>
            <person name="Petersen M."/>
            <person name="Berrin J.G."/>
            <person name="Delaux P.M."/>
            <person name="Dal Grande F."/>
            <person name="Keller J."/>
        </authorList>
    </citation>
    <scope>NUCLEOTIDE SEQUENCE [LARGE SCALE GENOMIC DNA]</scope>
    <source>
        <strain evidence="2 3">SAG 2523</strain>
    </source>
</reference>
<feature type="region of interest" description="Disordered" evidence="1">
    <location>
        <begin position="33"/>
        <end position="69"/>
    </location>
</feature>
<evidence type="ECO:0000256" key="1">
    <source>
        <dbReference type="SAM" id="MobiDB-lite"/>
    </source>
</evidence>
<comment type="caution">
    <text evidence="2">The sequence shown here is derived from an EMBL/GenBank/DDBJ whole genome shotgun (WGS) entry which is preliminary data.</text>
</comment>
<dbReference type="Proteomes" id="UP001485043">
    <property type="component" value="Unassembled WGS sequence"/>
</dbReference>
<organism evidence="2 3">
    <name type="scientific">Apatococcus fuscideae</name>
    <dbReference type="NCBI Taxonomy" id="2026836"/>
    <lineage>
        <taxon>Eukaryota</taxon>
        <taxon>Viridiplantae</taxon>
        <taxon>Chlorophyta</taxon>
        <taxon>core chlorophytes</taxon>
        <taxon>Trebouxiophyceae</taxon>
        <taxon>Chlorellales</taxon>
        <taxon>Chlorellaceae</taxon>
        <taxon>Apatococcus</taxon>
    </lineage>
</organism>
<dbReference type="AlphaFoldDB" id="A0AAW1SPZ9"/>
<gene>
    <name evidence="2" type="ORF">WJX84_007929</name>
</gene>
<evidence type="ECO:0000313" key="3">
    <source>
        <dbReference type="Proteomes" id="UP001485043"/>
    </source>
</evidence>
<evidence type="ECO:0000313" key="2">
    <source>
        <dbReference type="EMBL" id="KAK9850111.1"/>
    </source>
</evidence>
<name>A0AAW1SPZ9_9CHLO</name>
<sequence>MQTILTDILCNLQRASPELGINAHLFEQHVDCSGAFGNPPEPLRGEELDSPGDEEEQEEEEEEEHVQTPAGPISCSILGIAKGTDLPDWLDPTIHHPATPYMSEMDWAMNDFLPSVRARLAHGMESDNEFRALAQEVREMKAEEARIFALMGYVEEQPEDPGHQTPQVSMAVLDKAAHHWKASMDPEAVQVPAFDGKPAYRVARNGVKIIS</sequence>
<dbReference type="EMBL" id="JALJOV010001302">
    <property type="protein sequence ID" value="KAK9850111.1"/>
    <property type="molecule type" value="Genomic_DNA"/>
</dbReference>
<keyword evidence="3" id="KW-1185">Reference proteome</keyword>
<feature type="compositionally biased region" description="Acidic residues" evidence="1">
    <location>
        <begin position="48"/>
        <end position="64"/>
    </location>
</feature>
<accession>A0AAW1SPZ9</accession>
<protein>
    <submittedName>
        <fullName evidence="2">Uncharacterized protein</fullName>
    </submittedName>
</protein>
<proteinExistence type="predicted"/>